<dbReference type="Proteomes" id="UP000059672">
    <property type="component" value="Chromosome"/>
</dbReference>
<evidence type="ECO:0000256" key="1">
    <source>
        <dbReference type="ARBA" id="ARBA00023015"/>
    </source>
</evidence>
<keyword evidence="6" id="KW-1185">Reference proteome</keyword>
<dbReference type="PROSITE" id="PS01124">
    <property type="entry name" value="HTH_ARAC_FAMILY_2"/>
    <property type="match status" value="1"/>
</dbReference>
<dbReference type="InterPro" id="IPR018060">
    <property type="entry name" value="HTH_AraC"/>
</dbReference>
<dbReference type="SMART" id="SM00342">
    <property type="entry name" value="HTH_ARAC"/>
    <property type="match status" value="1"/>
</dbReference>
<feature type="domain" description="HTH araC/xylS-type" evidence="4">
    <location>
        <begin position="199"/>
        <end position="300"/>
    </location>
</feature>
<evidence type="ECO:0000259" key="4">
    <source>
        <dbReference type="PROSITE" id="PS01124"/>
    </source>
</evidence>
<gene>
    <name evidence="5" type="ORF">Lupro_09370</name>
</gene>
<dbReference type="RefSeq" id="WP_068209233.1">
    <property type="nucleotide sequence ID" value="NZ_CP013355.1"/>
</dbReference>
<reference evidence="6" key="1">
    <citation type="submission" date="2015-12" db="EMBL/GenBank/DDBJ databases">
        <title>Complete genome sequence of Lutibacter profundus strain LP1.</title>
        <authorList>
            <person name="Wissuwa J."/>
            <person name="Le Moine Bauer S."/>
            <person name="Stokke R."/>
            <person name="Dahle H."/>
            <person name="Steen I.H."/>
        </authorList>
    </citation>
    <scope>NUCLEOTIDE SEQUENCE [LARGE SCALE GENOMIC DNA]</scope>
    <source>
        <strain evidence="6">LP1</strain>
    </source>
</reference>
<evidence type="ECO:0000256" key="2">
    <source>
        <dbReference type="ARBA" id="ARBA00023125"/>
    </source>
</evidence>
<accession>A0A0X8G7E5</accession>
<protein>
    <recommendedName>
        <fullName evidence="4">HTH araC/xylS-type domain-containing protein</fullName>
    </recommendedName>
</protein>
<dbReference type="AlphaFoldDB" id="A0A0X8G7E5"/>
<name>A0A0X8G7E5_9FLAO</name>
<dbReference type="SUPFAM" id="SSF46689">
    <property type="entry name" value="Homeodomain-like"/>
    <property type="match status" value="1"/>
</dbReference>
<reference evidence="5 6" key="2">
    <citation type="journal article" date="2016" name="Int. J. Syst. Evol. Microbiol.">
        <title>Lutibacter profundi sp. nov., isolated from a deep-sea hydrothermal system on the Arctic Mid-Ocean Ridge and emended description of the genus Lutibacter.</title>
        <authorList>
            <person name="Le Moine Bauer S."/>
            <person name="Roalkvam I."/>
            <person name="Steen I.H."/>
            <person name="Dahle H."/>
        </authorList>
    </citation>
    <scope>NUCLEOTIDE SEQUENCE [LARGE SCALE GENOMIC DNA]</scope>
    <source>
        <strain evidence="5 6">LP1</strain>
    </source>
</reference>
<evidence type="ECO:0000313" key="5">
    <source>
        <dbReference type="EMBL" id="AMC11461.1"/>
    </source>
</evidence>
<dbReference type="KEGG" id="lut:Lupro_09370"/>
<dbReference type="OrthoDB" id="2600165at2"/>
<dbReference type="PANTHER" id="PTHR43280:SF32">
    <property type="entry name" value="TRANSCRIPTIONAL REGULATORY PROTEIN"/>
    <property type="match status" value="1"/>
</dbReference>
<dbReference type="InterPro" id="IPR020449">
    <property type="entry name" value="Tscrpt_reg_AraC-type_HTH"/>
</dbReference>
<keyword evidence="3" id="KW-0804">Transcription</keyword>
<organism evidence="5 6">
    <name type="scientific">Lutibacter profundi</name>
    <dbReference type="NCBI Taxonomy" id="1622118"/>
    <lineage>
        <taxon>Bacteria</taxon>
        <taxon>Pseudomonadati</taxon>
        <taxon>Bacteroidota</taxon>
        <taxon>Flavobacteriia</taxon>
        <taxon>Flavobacteriales</taxon>
        <taxon>Flavobacteriaceae</taxon>
        <taxon>Lutibacter</taxon>
    </lineage>
</organism>
<dbReference type="PATRIC" id="fig|1622118.3.peg.1937"/>
<dbReference type="PANTHER" id="PTHR43280">
    <property type="entry name" value="ARAC-FAMILY TRANSCRIPTIONAL REGULATOR"/>
    <property type="match status" value="1"/>
</dbReference>
<dbReference type="STRING" id="1622118.Lupro_09370"/>
<evidence type="ECO:0000256" key="3">
    <source>
        <dbReference type="ARBA" id="ARBA00023163"/>
    </source>
</evidence>
<proteinExistence type="predicted"/>
<dbReference type="GO" id="GO:0043565">
    <property type="term" value="F:sequence-specific DNA binding"/>
    <property type="evidence" value="ECO:0007669"/>
    <property type="project" value="InterPro"/>
</dbReference>
<dbReference type="GO" id="GO:0003700">
    <property type="term" value="F:DNA-binding transcription factor activity"/>
    <property type="evidence" value="ECO:0007669"/>
    <property type="project" value="InterPro"/>
</dbReference>
<dbReference type="InterPro" id="IPR009057">
    <property type="entry name" value="Homeodomain-like_sf"/>
</dbReference>
<sequence>MDTIIKVNSIEQIHEMLNLDKPEHHLITVINVSDLEIPQEMVGVKIVTHMYCIALKDEHCGLEYGRSSYDFSNGVLLFTAPHQAFSATKPLTKNEGEGWLLFIHPDFFKKSFLEKKISQYNFFEYQANEALHLSKSEINSLNFVISNIREEYIQKVDCQSQSIIISNLELLLNYSLRFYERQFIGRSIDNQDIVARFEIILKTFLDEKLLSKNGIPDIYYFAEKVNLSPNYFSDLVLRVTGIPAKTHINNLVLRKAKEMLLGSNKSVSEIAYSLGFNYPHYFSRFFKLKTDITPSNYRKINNYIPVMHVI</sequence>
<dbReference type="Gene3D" id="1.10.10.60">
    <property type="entry name" value="Homeodomain-like"/>
    <property type="match status" value="1"/>
</dbReference>
<dbReference type="EMBL" id="CP013355">
    <property type="protein sequence ID" value="AMC11461.1"/>
    <property type="molecule type" value="Genomic_DNA"/>
</dbReference>
<dbReference type="Pfam" id="PF12833">
    <property type="entry name" value="HTH_18"/>
    <property type="match status" value="1"/>
</dbReference>
<dbReference type="PRINTS" id="PR00032">
    <property type="entry name" value="HTHARAC"/>
</dbReference>
<keyword evidence="2" id="KW-0238">DNA-binding</keyword>
<evidence type="ECO:0000313" key="6">
    <source>
        <dbReference type="Proteomes" id="UP000059672"/>
    </source>
</evidence>
<keyword evidence="1" id="KW-0805">Transcription regulation</keyword>